<dbReference type="PANTHER" id="PTHR43155">
    <property type="entry name" value="CYCLIC DI-GMP PHOSPHODIESTERASE PA4108-RELATED"/>
    <property type="match status" value="1"/>
</dbReference>
<dbReference type="InterPro" id="IPR006674">
    <property type="entry name" value="HD_domain"/>
</dbReference>
<reference evidence="3 4" key="1">
    <citation type="submission" date="2024-04" db="EMBL/GenBank/DDBJ databases">
        <title>Human intestinal bacterial collection.</title>
        <authorList>
            <person name="Pauvert C."/>
            <person name="Hitch T.C.A."/>
            <person name="Clavel T."/>
        </authorList>
    </citation>
    <scope>NUCLEOTIDE SEQUENCE [LARGE SCALE GENOMIC DNA]</scope>
    <source>
        <strain evidence="3 4">CLA-KB-H42</strain>
    </source>
</reference>
<dbReference type="PROSITE" id="PS51831">
    <property type="entry name" value="HD"/>
    <property type="match status" value="1"/>
</dbReference>
<dbReference type="PROSITE" id="PS51832">
    <property type="entry name" value="HD_GYP"/>
    <property type="match status" value="1"/>
</dbReference>
<dbReference type="RefSeq" id="WP_245874264.1">
    <property type="nucleotide sequence ID" value="NZ_JBBNOP010000002.1"/>
</dbReference>
<dbReference type="EMBL" id="JBBNOP010000002">
    <property type="protein sequence ID" value="MEQ3362048.1"/>
    <property type="molecule type" value="Genomic_DNA"/>
</dbReference>
<dbReference type="PANTHER" id="PTHR43155:SF2">
    <property type="entry name" value="CYCLIC DI-GMP PHOSPHODIESTERASE PA4108"/>
    <property type="match status" value="1"/>
</dbReference>
<dbReference type="CDD" id="cd00077">
    <property type="entry name" value="HDc"/>
    <property type="match status" value="2"/>
</dbReference>
<proteinExistence type="predicted"/>
<dbReference type="Pfam" id="PF13487">
    <property type="entry name" value="HD_5"/>
    <property type="match status" value="1"/>
</dbReference>
<feature type="domain" description="HD" evidence="1">
    <location>
        <begin position="223"/>
        <end position="344"/>
    </location>
</feature>
<dbReference type="SUPFAM" id="SSF109604">
    <property type="entry name" value="HD-domain/PDEase-like"/>
    <property type="match status" value="2"/>
</dbReference>
<protein>
    <submittedName>
        <fullName evidence="3">HD domain-containing phosphohydrolase</fullName>
    </submittedName>
</protein>
<sequence>MSTEVSQSLSIAIMVQRALNLVDERLVDHGLRVALSVDAMLERSGNLCADDRRDALLLALFHDIGAYRTEEIDRMVDFETESVWEHSVYGYLFLRELSPLSRLSEAVLYHHLPFGRFDGIDPVVAHIAQVIHVADRVDVFALSHPDGTREQLYLQLEQAKGALLAPDAVDLFLETDKAVGPGGLVCENAGIERLLGAYPIPDGDASAFLKMLVHVIDFRSRHTVAHTMTTAQIAYSVAIRLGLPEDACEAIYNGAMVHDLGKIGVPLTILEKPGALTSDERDAMRMHVDLTEHIIDGCIESRVARIALRHHEKLDGSGYPRGLSAPDLSEPERIVAVADIVSALAGTRSYKEAYAGERVVSIVGGMASDGLIDRRTASTLIGDYDAIMREVDLVCAPIMSAYERIQEEYGTLIAKLS</sequence>
<accession>A0ABV1JAD6</accession>
<feature type="domain" description="HD-GYP" evidence="2">
    <location>
        <begin position="201"/>
        <end position="396"/>
    </location>
</feature>
<comment type="caution">
    <text evidence="3">The sequence shown here is derived from an EMBL/GenBank/DDBJ whole genome shotgun (WGS) entry which is preliminary data.</text>
</comment>
<dbReference type="InterPro" id="IPR037522">
    <property type="entry name" value="HD_GYP_dom"/>
</dbReference>
<dbReference type="Gene3D" id="1.10.3210.10">
    <property type="entry name" value="Hypothetical protein af1432"/>
    <property type="match status" value="2"/>
</dbReference>
<organism evidence="3 4">
    <name type="scientific">Raoultibacter massiliensis</name>
    <dbReference type="NCBI Taxonomy" id="1852371"/>
    <lineage>
        <taxon>Bacteria</taxon>
        <taxon>Bacillati</taxon>
        <taxon>Actinomycetota</taxon>
        <taxon>Coriobacteriia</taxon>
        <taxon>Eggerthellales</taxon>
        <taxon>Eggerthellaceae</taxon>
        <taxon>Raoultibacter</taxon>
    </lineage>
</organism>
<evidence type="ECO:0000259" key="2">
    <source>
        <dbReference type="PROSITE" id="PS51832"/>
    </source>
</evidence>
<dbReference type="SMART" id="SM00471">
    <property type="entry name" value="HDc"/>
    <property type="match status" value="2"/>
</dbReference>
<dbReference type="Proteomes" id="UP001487305">
    <property type="component" value="Unassembled WGS sequence"/>
</dbReference>
<evidence type="ECO:0000313" key="4">
    <source>
        <dbReference type="Proteomes" id="UP001487305"/>
    </source>
</evidence>
<dbReference type="Pfam" id="PF01966">
    <property type="entry name" value="HD"/>
    <property type="match status" value="1"/>
</dbReference>
<gene>
    <name evidence="3" type="ORF">AAA083_03545</name>
</gene>
<name>A0ABV1JAD6_9ACTN</name>
<evidence type="ECO:0000259" key="1">
    <source>
        <dbReference type="PROSITE" id="PS51831"/>
    </source>
</evidence>
<evidence type="ECO:0000313" key="3">
    <source>
        <dbReference type="EMBL" id="MEQ3362048.1"/>
    </source>
</evidence>
<keyword evidence="4" id="KW-1185">Reference proteome</keyword>
<dbReference type="InterPro" id="IPR003607">
    <property type="entry name" value="HD/PDEase_dom"/>
</dbReference>